<evidence type="ECO:0000313" key="1">
    <source>
        <dbReference type="Proteomes" id="UP000887565"/>
    </source>
</evidence>
<dbReference type="WBParaSite" id="nRc.2.0.1.t18610-RA">
    <property type="protein sequence ID" value="nRc.2.0.1.t18610-RA"/>
    <property type="gene ID" value="nRc.2.0.1.g18610"/>
</dbReference>
<reference evidence="2" key="1">
    <citation type="submission" date="2022-11" db="UniProtKB">
        <authorList>
            <consortium name="WormBaseParasite"/>
        </authorList>
    </citation>
    <scope>IDENTIFICATION</scope>
</reference>
<proteinExistence type="predicted"/>
<accession>A0A915IWN7</accession>
<keyword evidence="1" id="KW-1185">Reference proteome</keyword>
<dbReference type="Proteomes" id="UP000887565">
    <property type="component" value="Unplaced"/>
</dbReference>
<organism evidence="1 2">
    <name type="scientific">Romanomermis culicivorax</name>
    <name type="common">Nematode worm</name>
    <dbReference type="NCBI Taxonomy" id="13658"/>
    <lineage>
        <taxon>Eukaryota</taxon>
        <taxon>Metazoa</taxon>
        <taxon>Ecdysozoa</taxon>
        <taxon>Nematoda</taxon>
        <taxon>Enoplea</taxon>
        <taxon>Dorylaimia</taxon>
        <taxon>Mermithida</taxon>
        <taxon>Mermithoidea</taxon>
        <taxon>Mermithidae</taxon>
        <taxon>Romanomermis</taxon>
    </lineage>
</organism>
<name>A0A915IWN7_ROMCU</name>
<dbReference type="AlphaFoldDB" id="A0A915IWN7"/>
<evidence type="ECO:0000313" key="2">
    <source>
        <dbReference type="WBParaSite" id="nRc.2.0.1.t18610-RA"/>
    </source>
</evidence>
<sequence length="69" mass="7601">MLNVDGIARFANEGLGQAIHPDGLPDMSCVQKPPLPFIEECDRGQDRERGEEKLFGKSANLGEQFSINN</sequence>
<protein>
    <submittedName>
        <fullName evidence="2">Uncharacterized protein</fullName>
    </submittedName>
</protein>